<evidence type="ECO:0000313" key="10">
    <source>
        <dbReference type="Proteomes" id="UP000077051"/>
    </source>
</evidence>
<keyword evidence="2 4" id="KW-0863">Zinc-finger</keyword>
<comment type="caution">
    <text evidence="9">The sequence shown here is derived from an EMBL/GenBank/DDBJ whole genome shotgun (WGS) entry which is preliminary data.</text>
</comment>
<feature type="zinc finger region" description="TRAF-type" evidence="4">
    <location>
        <begin position="162"/>
        <end position="206"/>
    </location>
</feature>
<dbReference type="InterPro" id="IPR001293">
    <property type="entry name" value="Znf_TRAF"/>
</dbReference>
<accession>A0A168MER5</accession>
<dbReference type="PANTHER" id="PTHR10131">
    <property type="entry name" value="TNF RECEPTOR ASSOCIATED FACTOR"/>
    <property type="match status" value="1"/>
</dbReference>
<feature type="domain" description="RING-type" evidence="7">
    <location>
        <begin position="24"/>
        <end position="62"/>
    </location>
</feature>
<dbReference type="Proteomes" id="UP000077051">
    <property type="component" value="Unassembled WGS sequence"/>
</dbReference>
<dbReference type="VEuPathDB" id="FungiDB:MUCCIDRAFT_161536"/>
<feature type="compositionally biased region" description="Low complexity" evidence="6">
    <location>
        <begin position="382"/>
        <end position="393"/>
    </location>
</feature>
<evidence type="ECO:0000256" key="6">
    <source>
        <dbReference type="SAM" id="MobiDB-lite"/>
    </source>
</evidence>
<dbReference type="PANTHER" id="PTHR10131:SF94">
    <property type="entry name" value="TNF RECEPTOR-ASSOCIATED FACTOR 4"/>
    <property type="match status" value="1"/>
</dbReference>
<dbReference type="AlphaFoldDB" id="A0A168MER5"/>
<evidence type="ECO:0000256" key="2">
    <source>
        <dbReference type="ARBA" id="ARBA00022771"/>
    </source>
</evidence>
<dbReference type="PROSITE" id="PS50089">
    <property type="entry name" value="ZF_RING_2"/>
    <property type="match status" value="1"/>
</dbReference>
<evidence type="ECO:0000259" key="8">
    <source>
        <dbReference type="PROSITE" id="PS50145"/>
    </source>
</evidence>
<proteinExistence type="predicted"/>
<evidence type="ECO:0000256" key="5">
    <source>
        <dbReference type="SAM" id="Coils"/>
    </source>
</evidence>
<evidence type="ECO:0000259" key="7">
    <source>
        <dbReference type="PROSITE" id="PS50089"/>
    </source>
</evidence>
<keyword evidence="1 4" id="KW-0479">Metal-binding</keyword>
<dbReference type="SUPFAM" id="SSF49599">
    <property type="entry name" value="TRAF domain-like"/>
    <property type="match status" value="2"/>
</dbReference>
<feature type="coiled-coil region" evidence="5">
    <location>
        <begin position="231"/>
        <end position="320"/>
    </location>
</feature>
<evidence type="ECO:0000313" key="9">
    <source>
        <dbReference type="EMBL" id="OAD04824.1"/>
    </source>
</evidence>
<dbReference type="InterPro" id="IPR017907">
    <property type="entry name" value="Znf_RING_CS"/>
</dbReference>
<keyword evidence="10" id="KW-1185">Reference proteome</keyword>
<sequence>MTEDLQVDLRTLRFVDAINDNLVCCICQNPFIDPVISRCGHTFCQHCILQAIEASPMCPIDRASLGRDDVEPAAKIISNMVNELLVYCPRHEQGCPHVGQRQFIESHLKNDCEYTVAPCELEECKELLLKKDLQSHAETCKYRMLECNMCKKKLRAFELEDHYSLCPSEIITCQYCDTSRPRSEHVSHINACPQFKVKCTHEEFGCAWTDQRQALAAHLSACPYESIKHYLHKQQQSEKALLNELQQVHRENESLKRQQSESRQHMESLTQQLDLMFPGHFMTDPDIPEEARNESVLSENQRMNNELETLSANIASLELKQNMALMTETFRLQEELQSLRAICHGLRMQMHYIMMDRKTAASSNASASGAAAGGAGGGSGSGSSARSASESNATNAMNRMRTWLDPSGSGPRQETKL</sequence>
<evidence type="ECO:0000256" key="3">
    <source>
        <dbReference type="ARBA" id="ARBA00022833"/>
    </source>
</evidence>
<dbReference type="OrthoDB" id="1630758at2759"/>
<dbReference type="SUPFAM" id="SSF57850">
    <property type="entry name" value="RING/U-box"/>
    <property type="match status" value="1"/>
</dbReference>
<dbReference type="SMART" id="SM00184">
    <property type="entry name" value="RING"/>
    <property type="match status" value="1"/>
</dbReference>
<dbReference type="Pfam" id="PF02176">
    <property type="entry name" value="zf-TRAF"/>
    <property type="match status" value="1"/>
</dbReference>
<keyword evidence="3 4" id="KW-0862">Zinc</keyword>
<dbReference type="InterPro" id="IPR001841">
    <property type="entry name" value="Znf_RING"/>
</dbReference>
<feature type="zinc finger region" description="TRAF-type" evidence="4">
    <location>
        <begin position="106"/>
        <end position="160"/>
    </location>
</feature>
<dbReference type="PROSITE" id="PS00518">
    <property type="entry name" value="ZF_RING_1"/>
    <property type="match status" value="1"/>
</dbReference>
<dbReference type="EMBL" id="AMYB01000003">
    <property type="protein sequence ID" value="OAD04824.1"/>
    <property type="molecule type" value="Genomic_DNA"/>
</dbReference>
<name>A0A168MER5_MUCCL</name>
<dbReference type="STRING" id="747725.A0A168MER5"/>
<dbReference type="PROSITE" id="PS50145">
    <property type="entry name" value="ZF_TRAF"/>
    <property type="match status" value="2"/>
</dbReference>
<dbReference type="Pfam" id="PF13923">
    <property type="entry name" value="zf-C3HC4_2"/>
    <property type="match status" value="1"/>
</dbReference>
<feature type="domain" description="TRAF-type" evidence="8">
    <location>
        <begin position="162"/>
        <end position="206"/>
    </location>
</feature>
<dbReference type="Gene3D" id="3.30.40.10">
    <property type="entry name" value="Zinc/RING finger domain, C3HC4 (zinc finger)"/>
    <property type="match status" value="2"/>
</dbReference>
<feature type="region of interest" description="Disordered" evidence="6">
    <location>
        <begin position="366"/>
        <end position="417"/>
    </location>
</feature>
<dbReference type="GO" id="GO:0008270">
    <property type="term" value="F:zinc ion binding"/>
    <property type="evidence" value="ECO:0007669"/>
    <property type="project" value="UniProtKB-KW"/>
</dbReference>
<organism evidence="9 10">
    <name type="scientific">Mucor lusitanicus CBS 277.49</name>
    <dbReference type="NCBI Taxonomy" id="747725"/>
    <lineage>
        <taxon>Eukaryota</taxon>
        <taxon>Fungi</taxon>
        <taxon>Fungi incertae sedis</taxon>
        <taxon>Mucoromycota</taxon>
        <taxon>Mucoromycotina</taxon>
        <taxon>Mucoromycetes</taxon>
        <taxon>Mucorales</taxon>
        <taxon>Mucorineae</taxon>
        <taxon>Mucoraceae</taxon>
        <taxon>Mucor</taxon>
    </lineage>
</organism>
<evidence type="ECO:0000256" key="4">
    <source>
        <dbReference type="PROSITE-ProRule" id="PRU00207"/>
    </source>
</evidence>
<reference evidence="9 10" key="1">
    <citation type="submission" date="2015-06" db="EMBL/GenBank/DDBJ databases">
        <title>Expansion of signal transduction pathways in fungi by whole-genome duplication.</title>
        <authorList>
            <consortium name="DOE Joint Genome Institute"/>
            <person name="Corrochano L.M."/>
            <person name="Kuo A."/>
            <person name="Marcet-Houben M."/>
            <person name="Polaino S."/>
            <person name="Salamov A."/>
            <person name="Villalobos J.M."/>
            <person name="Alvarez M.I."/>
            <person name="Avalos J."/>
            <person name="Benito E.P."/>
            <person name="Benoit I."/>
            <person name="Burger G."/>
            <person name="Camino L.P."/>
            <person name="Canovas D."/>
            <person name="Cerda-Olmedo E."/>
            <person name="Cheng J.-F."/>
            <person name="Dominguez A."/>
            <person name="Elias M."/>
            <person name="Eslava A.P."/>
            <person name="Glaser F."/>
            <person name="Grimwood J."/>
            <person name="Gutierrez G."/>
            <person name="Heitman J."/>
            <person name="Henrissat B."/>
            <person name="Iturriaga E.A."/>
            <person name="Lang B.F."/>
            <person name="Lavin J.L."/>
            <person name="Lee S."/>
            <person name="Li W."/>
            <person name="Lindquist E."/>
            <person name="Lopez-Garcia S."/>
            <person name="Luque E.M."/>
            <person name="Marcos A.T."/>
            <person name="Martin J."/>
            <person name="Mccluskey K."/>
            <person name="Medina H.R."/>
            <person name="Miralles-Duran A."/>
            <person name="Miyazaki A."/>
            <person name="Munoz-Torres E."/>
            <person name="Oguiza J.A."/>
            <person name="Ohm R."/>
            <person name="Olmedo M."/>
            <person name="Orejas M."/>
            <person name="Ortiz-Castellanos L."/>
            <person name="Pisabarro A.G."/>
            <person name="Rodriguez-Romero J."/>
            <person name="Ruiz-Herrera J."/>
            <person name="Ruiz-Vazquez R."/>
            <person name="Sanz C."/>
            <person name="Schackwitz W."/>
            <person name="Schmutz J."/>
            <person name="Shahriari M."/>
            <person name="Shelest E."/>
            <person name="Silva-Franco F."/>
            <person name="Soanes D."/>
            <person name="Syed K."/>
            <person name="Tagua V.G."/>
            <person name="Talbot N.J."/>
            <person name="Thon M."/>
            <person name="De Vries R.P."/>
            <person name="Wiebenga A."/>
            <person name="Yadav J.S."/>
            <person name="Braun E.L."/>
            <person name="Baker S."/>
            <person name="Garre V."/>
            <person name="Horwitz B."/>
            <person name="Torres-Martinez S."/>
            <person name="Idnurm A."/>
            <person name="Herrera-Estrella A."/>
            <person name="Gabaldon T."/>
            <person name="Grigoriev I.V."/>
        </authorList>
    </citation>
    <scope>NUCLEOTIDE SEQUENCE [LARGE SCALE GENOMIC DNA]</scope>
    <source>
        <strain evidence="9 10">CBS 277.49</strain>
    </source>
</reference>
<gene>
    <name evidence="9" type="ORF">MUCCIDRAFT_161536</name>
</gene>
<protein>
    <recommendedName>
        <fullName evidence="11">RING-type domain-containing protein</fullName>
    </recommendedName>
</protein>
<feature type="domain" description="TRAF-type" evidence="8">
    <location>
        <begin position="106"/>
        <end position="160"/>
    </location>
</feature>
<keyword evidence="5" id="KW-0175">Coiled coil</keyword>
<evidence type="ECO:0000256" key="1">
    <source>
        <dbReference type="ARBA" id="ARBA00022723"/>
    </source>
</evidence>
<feature type="compositionally biased region" description="Gly residues" evidence="6">
    <location>
        <begin position="371"/>
        <end position="381"/>
    </location>
</feature>
<evidence type="ECO:0008006" key="11">
    <source>
        <dbReference type="Google" id="ProtNLM"/>
    </source>
</evidence>
<dbReference type="InterPro" id="IPR013083">
    <property type="entry name" value="Znf_RING/FYVE/PHD"/>
</dbReference>